<comment type="catalytic activity">
    <reaction evidence="3">
        <text>[thioredoxin]-dithiol + NADP(+) = [thioredoxin]-disulfide + NADPH + H(+)</text>
        <dbReference type="Rhea" id="RHEA:20345"/>
        <dbReference type="Rhea" id="RHEA-COMP:10698"/>
        <dbReference type="Rhea" id="RHEA-COMP:10700"/>
        <dbReference type="ChEBI" id="CHEBI:15378"/>
        <dbReference type="ChEBI" id="CHEBI:29950"/>
        <dbReference type="ChEBI" id="CHEBI:50058"/>
        <dbReference type="ChEBI" id="CHEBI:57783"/>
        <dbReference type="ChEBI" id="CHEBI:58349"/>
        <dbReference type="EC" id="1.8.1.9"/>
    </reaction>
</comment>
<proteinExistence type="predicted"/>
<evidence type="ECO:0000256" key="2">
    <source>
        <dbReference type="ARBA" id="ARBA00023002"/>
    </source>
</evidence>
<name>A0ABW1X0E9_9ACTN</name>
<dbReference type="InterPro" id="IPR036188">
    <property type="entry name" value="FAD/NAD-bd_sf"/>
</dbReference>
<dbReference type="Gene3D" id="3.50.50.60">
    <property type="entry name" value="FAD/NAD(P)-binding domain"/>
    <property type="match status" value="2"/>
</dbReference>
<comment type="caution">
    <text evidence="5">The sequence shown here is derived from an EMBL/GenBank/DDBJ whole genome shotgun (WGS) entry which is preliminary data.</text>
</comment>
<protein>
    <submittedName>
        <fullName evidence="5">FAD-dependent oxidoreductase</fullName>
    </submittedName>
</protein>
<evidence type="ECO:0000259" key="4">
    <source>
        <dbReference type="Pfam" id="PF07992"/>
    </source>
</evidence>
<evidence type="ECO:0000313" key="6">
    <source>
        <dbReference type="Proteomes" id="UP001596266"/>
    </source>
</evidence>
<evidence type="ECO:0000313" key="5">
    <source>
        <dbReference type="EMBL" id="MFC6396830.1"/>
    </source>
</evidence>
<dbReference type="Proteomes" id="UP001596266">
    <property type="component" value="Unassembled WGS sequence"/>
</dbReference>
<accession>A0ABW1X0E9</accession>
<organism evidence="5 6">
    <name type="scientific">Luteococcus sanguinis</name>
    <dbReference type="NCBI Taxonomy" id="174038"/>
    <lineage>
        <taxon>Bacteria</taxon>
        <taxon>Bacillati</taxon>
        <taxon>Actinomycetota</taxon>
        <taxon>Actinomycetes</taxon>
        <taxon>Propionibacteriales</taxon>
        <taxon>Propionibacteriaceae</taxon>
        <taxon>Luteococcus</taxon>
    </lineage>
</organism>
<gene>
    <name evidence="5" type="ORF">ACFP57_07505</name>
</gene>
<keyword evidence="2" id="KW-0560">Oxidoreductase</keyword>
<keyword evidence="6" id="KW-1185">Reference proteome</keyword>
<dbReference type="Pfam" id="PF07992">
    <property type="entry name" value="Pyr_redox_2"/>
    <property type="match status" value="1"/>
</dbReference>
<reference evidence="6" key="1">
    <citation type="journal article" date="2019" name="Int. J. Syst. Evol. Microbiol.">
        <title>The Global Catalogue of Microorganisms (GCM) 10K type strain sequencing project: providing services to taxonomists for standard genome sequencing and annotation.</title>
        <authorList>
            <consortium name="The Broad Institute Genomics Platform"/>
            <consortium name="The Broad Institute Genome Sequencing Center for Infectious Disease"/>
            <person name="Wu L."/>
            <person name="Ma J."/>
        </authorList>
    </citation>
    <scope>NUCLEOTIDE SEQUENCE [LARGE SCALE GENOMIC DNA]</scope>
    <source>
        <strain evidence="6">CGMCC 1.15277</strain>
    </source>
</reference>
<sequence>MHEPNRTTPVLLVVGGDNIERIRQELAGRYARDYEISLVGSAAQACSRATELMASGARLAMVAVEWQLSDLDAISMLSKFGAISPSTKRVCMLPPGTFREALPALREALARGDMDAYFTIPSGMRDEEFHAGITDLLSDWTWTSGGVEVDGTQVVTDSHGRVAELHDFLYRMGMPSRLYHVDSEVGREIIAQAGPGAELPLLRDAFGTIMSNPSLAEVGDRFYSPVTDLEGQCLDLVVIGAGPAGLAASVYAASEGLSVAAVDASAIGGQAGTSSMIRNYLGFPRGISGMRLAQRARTQASRFGARFLAGHPVQSLRPMAAEDGCHELVIDGVVTHARTVLVSTGVAYRRLGVQALEELVGHGVNYGAATTTARAMQGGRVFVVGGGNSAGQAAQHLSRFAAHVTMVVRRDSLWATMSDYLVRELEANPRIELRCASQVTDGGGDGRLEWLEITGADGRAERVEADGLYLLLGARPSCGWLPEQIALDEHGFVLTGRDVPKERWTGSLPPAELATSVPGIFCAGDVRSGSMKRVAAASGEGSAVVPLVHGYLDGR</sequence>
<dbReference type="PRINTS" id="PR00469">
    <property type="entry name" value="PNDRDTASEII"/>
</dbReference>
<dbReference type="EMBL" id="JBHSUA010000015">
    <property type="protein sequence ID" value="MFC6396830.1"/>
    <property type="molecule type" value="Genomic_DNA"/>
</dbReference>
<feature type="domain" description="FAD/NAD(P)-binding" evidence="4">
    <location>
        <begin position="235"/>
        <end position="541"/>
    </location>
</feature>
<dbReference type="RefSeq" id="WP_343884169.1">
    <property type="nucleotide sequence ID" value="NZ_BAAAKI010000001.1"/>
</dbReference>
<dbReference type="InterPro" id="IPR023753">
    <property type="entry name" value="FAD/NAD-binding_dom"/>
</dbReference>
<evidence type="ECO:0000256" key="1">
    <source>
        <dbReference type="ARBA" id="ARBA00022630"/>
    </source>
</evidence>
<keyword evidence="1" id="KW-0285">Flavoprotein</keyword>
<dbReference type="SUPFAM" id="SSF51905">
    <property type="entry name" value="FAD/NAD(P)-binding domain"/>
    <property type="match status" value="1"/>
</dbReference>
<dbReference type="InterPro" id="IPR050097">
    <property type="entry name" value="Ferredoxin-NADP_redctase_2"/>
</dbReference>
<evidence type="ECO:0000256" key="3">
    <source>
        <dbReference type="ARBA" id="ARBA00048132"/>
    </source>
</evidence>
<dbReference type="PANTHER" id="PTHR48105">
    <property type="entry name" value="THIOREDOXIN REDUCTASE 1-RELATED-RELATED"/>
    <property type="match status" value="1"/>
</dbReference>
<dbReference type="PRINTS" id="PR00368">
    <property type="entry name" value="FADPNR"/>
</dbReference>